<evidence type="ECO:0000313" key="2">
    <source>
        <dbReference type="EMBL" id="UTC28680.1"/>
    </source>
</evidence>
<gene>
    <name evidence="2" type="ORF">MARCHEWKA_01670</name>
</gene>
<dbReference type="EMBL" id="ON529851">
    <property type="protein sequence ID" value="UTC28680.1"/>
    <property type="molecule type" value="Genomic_DNA"/>
</dbReference>
<proteinExistence type="predicted"/>
<accession>A0A9E7N438</accession>
<sequence>MSNVTQVPTPPEKLNDLMGLGKRDSVSPRLDPLKSGALLHCTTDFVTPFRGDFQKNLNEINKSPKPRFRQT</sequence>
<reference evidence="2" key="1">
    <citation type="submission" date="2022-04" db="EMBL/GenBank/DDBJ databases">
        <authorList>
            <person name="Friedrich I."/>
            <person name="Schneider D."/>
            <person name="Poehlein A."/>
            <person name="Hertel R."/>
            <person name="Daniel R."/>
        </authorList>
    </citation>
    <scope>NUCLEOTIDE SEQUENCE</scope>
</reference>
<dbReference type="Proteomes" id="UP001056634">
    <property type="component" value="Segment"/>
</dbReference>
<feature type="region of interest" description="Disordered" evidence="1">
    <location>
        <begin position="1"/>
        <end position="25"/>
    </location>
</feature>
<evidence type="ECO:0000313" key="3">
    <source>
        <dbReference type="Proteomes" id="UP001056634"/>
    </source>
</evidence>
<keyword evidence="3" id="KW-1185">Reference proteome</keyword>
<organism evidence="2 3">
    <name type="scientific">Brevundimonas phage vB_BpoS-Marchewka</name>
    <dbReference type="NCBI Taxonomy" id="2948604"/>
    <lineage>
        <taxon>Viruses</taxon>
        <taxon>Duplodnaviria</taxon>
        <taxon>Heunggongvirae</taxon>
        <taxon>Uroviricota</taxon>
        <taxon>Caudoviricetes</taxon>
        <taxon>Jeanschmidtviridae</taxon>
        <taxon>Marchewkavirus</taxon>
        <taxon>Marchewkavirus marchewka</taxon>
    </lineage>
</organism>
<protein>
    <submittedName>
        <fullName evidence="2">Uncharacterized protein</fullName>
    </submittedName>
</protein>
<evidence type="ECO:0000256" key="1">
    <source>
        <dbReference type="SAM" id="MobiDB-lite"/>
    </source>
</evidence>
<name>A0A9E7N438_9CAUD</name>